<dbReference type="Proteomes" id="UP000615760">
    <property type="component" value="Unassembled WGS sequence"/>
</dbReference>
<dbReference type="RefSeq" id="WP_188620369.1">
    <property type="nucleotide sequence ID" value="NZ_BMJE01000003.1"/>
</dbReference>
<proteinExistence type="predicted"/>
<dbReference type="PANTHER" id="PTHR33734:SF22">
    <property type="entry name" value="MEMBRANE-BOUND LYTIC MUREIN TRANSGLYCOSYLASE D"/>
    <property type="match status" value="1"/>
</dbReference>
<dbReference type="InterPro" id="IPR018392">
    <property type="entry name" value="LysM"/>
</dbReference>
<comment type="caution">
    <text evidence="3">The sequence shown here is derived from an EMBL/GenBank/DDBJ whole genome shotgun (WGS) entry which is preliminary data.</text>
</comment>
<sequence length="688" mass="76774">MKLRLFLLFALFNCAFAFSQTYKKHKVAKGETISSIAREYKITPYDIFRLNPDAKNGLTPDMVLLIPSVNGVKTTTETTTAPVKQSPSKVVNTVHNLQEGETFYSLSKKYNVTVDALKKANPDISLDDLQIGQGVVIPIQNTTNAADVQVKKAEKIEGKPNRDAYVYHTVMQGETKYSIAKEYDMTLQLLEELNPEVKDVLPIGYNLKLVNRDVVSNQPITDITVVTPKQDPNYMVYVVRAKETFYNLGKKTGLTEEEIIALNPEAKEELKEGMKLKLPKAGLGANPNQNSGFASPVSARPFTDLTKSLHKAESKELVLLLPFNTERMVQDTVRSQLIRKDRFLNITLDFYSGALMAIDSAKVLGLPLRVKIYDSKESKNSSAVSSLRSKLMTADAVVGPFFPANVETTASILPGVPVISPFSKEHGSQYANLLQSVPSSEYSKKILFNYLVTQKANVLAVVDAKKLSSRQYIKHNYPSIKIVGLDADGKVTESALRSLLVKGSKNYIILETERIETAISITKTLENAITDYSVQLVVPENTDMMENAELPIERLIALKMMYASVTNDSKTVKDTLFAKAFRARNGYSPNQFATRGFDVTFDVILRMFQQQPLNTMLDSVATEQVKNKFAYKKENGGRYNTGVYLLHYDEGMTVKEITIPVAAKPVEEVDENIIEEAFPFITPKEEEE</sequence>
<dbReference type="PROSITE" id="PS51782">
    <property type="entry name" value="LYSM"/>
    <property type="match status" value="3"/>
</dbReference>
<name>A0ABQ1JRY9_9FLAO</name>
<accession>A0ABQ1JRY9</accession>
<dbReference type="Gene3D" id="3.40.50.2300">
    <property type="match status" value="2"/>
</dbReference>
<dbReference type="Gene3D" id="3.10.350.10">
    <property type="entry name" value="LysM domain"/>
    <property type="match status" value="4"/>
</dbReference>
<organism evidence="3 4">
    <name type="scientific">Flavobacterium suaedae</name>
    <dbReference type="NCBI Taxonomy" id="1767027"/>
    <lineage>
        <taxon>Bacteria</taxon>
        <taxon>Pseudomonadati</taxon>
        <taxon>Bacteroidota</taxon>
        <taxon>Flavobacteriia</taxon>
        <taxon>Flavobacteriales</taxon>
        <taxon>Flavobacteriaceae</taxon>
        <taxon>Flavobacterium</taxon>
    </lineage>
</organism>
<evidence type="ECO:0000256" key="1">
    <source>
        <dbReference type="SAM" id="SignalP"/>
    </source>
</evidence>
<feature type="chain" id="PRO_5045083243" description="LysM domain-containing protein" evidence="1">
    <location>
        <begin position="18"/>
        <end position="688"/>
    </location>
</feature>
<dbReference type="CDD" id="cd00118">
    <property type="entry name" value="LysM"/>
    <property type="match status" value="4"/>
</dbReference>
<dbReference type="SUPFAM" id="SSF54106">
    <property type="entry name" value="LysM domain"/>
    <property type="match status" value="4"/>
</dbReference>
<dbReference type="InterPro" id="IPR036779">
    <property type="entry name" value="LysM_dom_sf"/>
</dbReference>
<dbReference type="PANTHER" id="PTHR33734">
    <property type="entry name" value="LYSM DOMAIN-CONTAINING GPI-ANCHORED PROTEIN 2"/>
    <property type="match status" value="1"/>
</dbReference>
<keyword evidence="1" id="KW-0732">Signal</keyword>
<evidence type="ECO:0000313" key="3">
    <source>
        <dbReference type="EMBL" id="GGB73844.1"/>
    </source>
</evidence>
<feature type="domain" description="LysM" evidence="2">
    <location>
        <begin position="166"/>
        <end position="209"/>
    </location>
</feature>
<dbReference type="Pfam" id="PF01476">
    <property type="entry name" value="LysM"/>
    <property type="match status" value="4"/>
</dbReference>
<dbReference type="SMART" id="SM00257">
    <property type="entry name" value="LysM"/>
    <property type="match status" value="4"/>
</dbReference>
<dbReference type="SUPFAM" id="SSF53822">
    <property type="entry name" value="Periplasmic binding protein-like I"/>
    <property type="match status" value="1"/>
</dbReference>
<evidence type="ECO:0000313" key="4">
    <source>
        <dbReference type="Proteomes" id="UP000615760"/>
    </source>
</evidence>
<dbReference type="InterPro" id="IPR028082">
    <property type="entry name" value="Peripla_BP_I"/>
</dbReference>
<feature type="domain" description="LysM" evidence="2">
    <location>
        <begin position="93"/>
        <end position="137"/>
    </location>
</feature>
<feature type="signal peptide" evidence="1">
    <location>
        <begin position="1"/>
        <end position="17"/>
    </location>
</feature>
<gene>
    <name evidence="3" type="ORF">GCM10007424_12170</name>
</gene>
<keyword evidence="4" id="KW-1185">Reference proteome</keyword>
<dbReference type="EMBL" id="BMJE01000003">
    <property type="protein sequence ID" value="GGB73844.1"/>
    <property type="molecule type" value="Genomic_DNA"/>
</dbReference>
<feature type="domain" description="LysM" evidence="2">
    <location>
        <begin position="23"/>
        <end position="66"/>
    </location>
</feature>
<protein>
    <recommendedName>
        <fullName evidence="2">LysM domain-containing protein</fullName>
    </recommendedName>
</protein>
<evidence type="ECO:0000259" key="2">
    <source>
        <dbReference type="PROSITE" id="PS51782"/>
    </source>
</evidence>
<reference evidence="4" key="1">
    <citation type="journal article" date="2019" name="Int. J. Syst. Evol. Microbiol.">
        <title>The Global Catalogue of Microorganisms (GCM) 10K type strain sequencing project: providing services to taxonomists for standard genome sequencing and annotation.</title>
        <authorList>
            <consortium name="The Broad Institute Genomics Platform"/>
            <consortium name="The Broad Institute Genome Sequencing Center for Infectious Disease"/>
            <person name="Wu L."/>
            <person name="Ma J."/>
        </authorList>
    </citation>
    <scope>NUCLEOTIDE SEQUENCE [LARGE SCALE GENOMIC DNA]</scope>
    <source>
        <strain evidence="4">CGMCC 1.15461</strain>
    </source>
</reference>